<sequence length="426" mass="48641">MRTSLLLILLITALSCKQEKQLAMVTQGAVYEKYLETAKPGTDSKHFRLWNDKIKPDSMQLTSLGIAASYYGSYFQNTGDISFLKQSEQALKKAVSIAAVGKAGYERSLARTYISQHNFPEALRLAELAYKRGSGLSQSRNLLFDVHMELGNYELAEEYLDSIKDMSSFDYLIRLSKWNDHLGDLDSAIRFMELATKRAETARNRDLMIWSYTNLADFYGHAGRIADAYAHYLKALKIDPQNAYAKKGIAWIVFSYEKRPEEALRILERVEQNFNSPDIHLLKAEIYEYQNNEYARSKALKVYKELASQPEYGIMYHKSNILFRLYEENDTEGALKLAREEVENRPTPETYSLLAYTEFKRGNLDIALQIADEHVNGKTGEPEVLLQLAEIYKAAGRTAIVSDLRDELLSAIFELGPLSEAKIRQL</sequence>
<dbReference type="SMART" id="SM00028">
    <property type="entry name" value="TPR"/>
    <property type="match status" value="3"/>
</dbReference>
<keyword evidence="2 3" id="KW-0802">TPR repeat</keyword>
<dbReference type="Pfam" id="PF14559">
    <property type="entry name" value="TPR_19"/>
    <property type="match status" value="1"/>
</dbReference>
<dbReference type="EMBL" id="WXYO01000002">
    <property type="protein sequence ID" value="NAS11606.1"/>
    <property type="molecule type" value="Genomic_DNA"/>
</dbReference>
<dbReference type="Proteomes" id="UP000475249">
    <property type="component" value="Unassembled WGS sequence"/>
</dbReference>
<dbReference type="PANTHER" id="PTHR45586:SF1">
    <property type="entry name" value="LIPOPOLYSACCHARIDE ASSEMBLY PROTEIN B"/>
    <property type="match status" value="1"/>
</dbReference>
<name>A0A6L9EA43_9FLAO</name>
<evidence type="ECO:0000256" key="1">
    <source>
        <dbReference type="ARBA" id="ARBA00022737"/>
    </source>
</evidence>
<evidence type="ECO:0000313" key="5">
    <source>
        <dbReference type="Proteomes" id="UP000475249"/>
    </source>
</evidence>
<dbReference type="PROSITE" id="PS51257">
    <property type="entry name" value="PROKAR_LIPOPROTEIN"/>
    <property type="match status" value="1"/>
</dbReference>
<dbReference type="InterPro" id="IPR019734">
    <property type="entry name" value="TPR_rpt"/>
</dbReference>
<organism evidence="4 5">
    <name type="scientific">Poritiphilus flavus</name>
    <dbReference type="NCBI Taxonomy" id="2697053"/>
    <lineage>
        <taxon>Bacteria</taxon>
        <taxon>Pseudomonadati</taxon>
        <taxon>Bacteroidota</taxon>
        <taxon>Flavobacteriia</taxon>
        <taxon>Flavobacteriales</taxon>
        <taxon>Flavobacteriaceae</taxon>
        <taxon>Poritiphilus</taxon>
    </lineage>
</organism>
<evidence type="ECO:0000256" key="2">
    <source>
        <dbReference type="ARBA" id="ARBA00022803"/>
    </source>
</evidence>
<dbReference type="InterPro" id="IPR051012">
    <property type="entry name" value="CellSynth/LPSAsmb/PSIAsmb"/>
</dbReference>
<feature type="repeat" description="TPR" evidence="3">
    <location>
        <begin position="209"/>
        <end position="242"/>
    </location>
</feature>
<evidence type="ECO:0000256" key="3">
    <source>
        <dbReference type="PROSITE-ProRule" id="PRU00339"/>
    </source>
</evidence>
<evidence type="ECO:0000313" key="4">
    <source>
        <dbReference type="EMBL" id="NAS11606.1"/>
    </source>
</evidence>
<protein>
    <submittedName>
        <fullName evidence="4">Tetratricopeptide repeat protein</fullName>
    </submittedName>
</protein>
<comment type="caution">
    <text evidence="4">The sequence shown here is derived from an EMBL/GenBank/DDBJ whole genome shotgun (WGS) entry which is preliminary data.</text>
</comment>
<dbReference type="Pfam" id="PF13432">
    <property type="entry name" value="TPR_16"/>
    <property type="match status" value="1"/>
</dbReference>
<dbReference type="PROSITE" id="PS50005">
    <property type="entry name" value="TPR"/>
    <property type="match status" value="1"/>
</dbReference>
<gene>
    <name evidence="4" type="ORF">GTQ38_06310</name>
</gene>
<keyword evidence="5" id="KW-1185">Reference proteome</keyword>
<dbReference type="AlphaFoldDB" id="A0A6L9EA43"/>
<dbReference type="RefSeq" id="WP_161434622.1">
    <property type="nucleotide sequence ID" value="NZ_WXYO01000002.1"/>
</dbReference>
<dbReference type="InterPro" id="IPR011990">
    <property type="entry name" value="TPR-like_helical_dom_sf"/>
</dbReference>
<dbReference type="PANTHER" id="PTHR45586">
    <property type="entry name" value="TPR REPEAT-CONTAINING PROTEIN PA4667"/>
    <property type="match status" value="1"/>
</dbReference>
<dbReference type="SUPFAM" id="SSF81901">
    <property type="entry name" value="HCP-like"/>
    <property type="match status" value="2"/>
</dbReference>
<accession>A0A6L9EA43</accession>
<dbReference type="Gene3D" id="1.25.40.10">
    <property type="entry name" value="Tetratricopeptide repeat domain"/>
    <property type="match status" value="2"/>
</dbReference>
<reference evidence="4 5" key="1">
    <citation type="submission" date="2020-01" db="EMBL/GenBank/DDBJ databases">
        <title>Bacteria diversity of Porities sp.</title>
        <authorList>
            <person name="Wang G."/>
        </authorList>
    </citation>
    <scope>NUCLEOTIDE SEQUENCE [LARGE SCALE GENOMIC DNA]</scope>
    <source>
        <strain evidence="4 5">R33</strain>
    </source>
</reference>
<keyword evidence="1" id="KW-0677">Repeat</keyword>
<proteinExistence type="predicted"/>